<dbReference type="FunFam" id="3.30.200.20:FF:000042">
    <property type="entry name" value="Aurora kinase A"/>
    <property type="match status" value="1"/>
</dbReference>
<dbReference type="GO" id="GO:0005524">
    <property type="term" value="F:ATP binding"/>
    <property type="evidence" value="ECO:0007669"/>
    <property type="project" value="UniProtKB-UniRule"/>
</dbReference>
<keyword evidence="8" id="KW-0862">Zinc</keyword>
<dbReference type="SUPFAM" id="SSF56112">
    <property type="entry name" value="Protein kinase-like (PK-like)"/>
    <property type="match status" value="1"/>
</dbReference>
<dbReference type="Gene3D" id="1.25.40.20">
    <property type="entry name" value="Ankyrin repeat-containing domain"/>
    <property type="match status" value="1"/>
</dbReference>
<keyword evidence="4" id="KW-0479">Metal-binding</keyword>
<evidence type="ECO:0000259" key="17">
    <source>
        <dbReference type="PROSITE" id="PS50178"/>
    </source>
</evidence>
<sequence>MENYHILERIGEGSFGKVYRGRRKYTGQVVALKFVSKRGRSARELSNLREEINILRRLHHINIIAMLDSFETDGEFCMVTEYAQGELFQVLEDDRQLPESEIRAVAIQLLQALHVLHSNRIIHRDMKPQNILIGSKQQIKLADFGFARAISNDNSVLTSIKGTPLYMAPELVQERPYNHTADLWSLGSRDEDQPDDARPTCDVRQLYKLRVKVHGEATSQLLRAGLHELLYMLYDEPCPPGVYGSSPGLTTSSCTGPCPSGKYAMRSGLQSLSECLDCPANYRGPNGRRSDTQYTNWQGGFACDRFIKGNTIVNGRDRDIEEFMDAFYARLPTQTAAFHSSSERVPVQAMVATTNALAADRSTKPSHAPLSTSSSGSRSKHTRPSSSSGSVSVDNDEMDDEVFDSLRGGQLPAGWQSSSAFRPSSSFMVDQMLANSRDSLLVNQHGSGHLQSRASEYGSAVMRMDDGYRSASMHERHVAASVTVDGLTPLLQAARSGDLVLLNSLIIQPGTDILRRDPVYGQTALHFAIRGGHIAIVQALLMPELAGSIINVPDSRRNTALHLAAAKSRRMAKLLIDAQADVNFLNMRNQTPLGVHLLTVTKDDPTMTEILLQANANPNAPVDKSTALHVALDKGLYQIAQRLVRHGARLDLKDEHGKMVFDKLDPNGLRMLLSKVTHAPVWIADDERPACMECQKKFGALGARRHHCRFCGRLLCAKCASCHVLGSQLPFRQRRKKDRQEPHKRQRVCHTCYEIVLEGDLNAGSNNNNHE</sequence>
<dbReference type="InterPro" id="IPR002110">
    <property type="entry name" value="Ankyrin_rpt"/>
</dbReference>
<evidence type="ECO:0000256" key="7">
    <source>
        <dbReference type="ARBA" id="ARBA00022777"/>
    </source>
</evidence>
<dbReference type="EC" id="2.7.11.1" evidence="1"/>
<evidence type="ECO:0000256" key="14">
    <source>
        <dbReference type="PROSITE-ProRule" id="PRU10141"/>
    </source>
</evidence>
<dbReference type="SUPFAM" id="SSF57903">
    <property type="entry name" value="FYVE/PHD zinc finger"/>
    <property type="match status" value="1"/>
</dbReference>
<dbReference type="GO" id="GO:0008270">
    <property type="term" value="F:zinc ion binding"/>
    <property type="evidence" value="ECO:0007669"/>
    <property type="project" value="UniProtKB-KW"/>
</dbReference>
<dbReference type="Pfam" id="PF12796">
    <property type="entry name" value="Ank_2"/>
    <property type="match status" value="1"/>
</dbReference>
<evidence type="ECO:0000256" key="10">
    <source>
        <dbReference type="ARBA" id="ARBA00047899"/>
    </source>
</evidence>
<evidence type="ECO:0000256" key="15">
    <source>
        <dbReference type="SAM" id="MobiDB-lite"/>
    </source>
</evidence>
<dbReference type="Gene3D" id="3.30.40.10">
    <property type="entry name" value="Zinc/RING finger domain, C3HC4 (zinc finger)"/>
    <property type="match status" value="1"/>
</dbReference>
<feature type="domain" description="FYVE-type" evidence="17">
    <location>
        <begin position="685"/>
        <end position="757"/>
    </location>
</feature>
<organism evidence="18 19">
    <name type="scientific">Pythium insidiosum</name>
    <name type="common">Pythiosis disease agent</name>
    <dbReference type="NCBI Taxonomy" id="114742"/>
    <lineage>
        <taxon>Eukaryota</taxon>
        <taxon>Sar</taxon>
        <taxon>Stramenopiles</taxon>
        <taxon>Oomycota</taxon>
        <taxon>Peronosporomycetes</taxon>
        <taxon>Pythiales</taxon>
        <taxon>Pythiaceae</taxon>
        <taxon>Pythium</taxon>
    </lineage>
</organism>
<name>A0AAD5M1T9_PYTIN</name>
<dbReference type="SUPFAM" id="SSF48403">
    <property type="entry name" value="Ankyrin repeat"/>
    <property type="match status" value="1"/>
</dbReference>
<feature type="domain" description="Protein kinase" evidence="16">
    <location>
        <begin position="4"/>
        <end position="307"/>
    </location>
</feature>
<evidence type="ECO:0000256" key="12">
    <source>
        <dbReference type="PROSITE-ProRule" id="PRU00023"/>
    </source>
</evidence>
<comment type="catalytic activity">
    <reaction evidence="11">
        <text>L-seryl-[protein] + ATP = O-phospho-L-seryl-[protein] + ADP + H(+)</text>
        <dbReference type="Rhea" id="RHEA:17989"/>
        <dbReference type="Rhea" id="RHEA-COMP:9863"/>
        <dbReference type="Rhea" id="RHEA-COMP:11604"/>
        <dbReference type="ChEBI" id="CHEBI:15378"/>
        <dbReference type="ChEBI" id="CHEBI:29999"/>
        <dbReference type="ChEBI" id="CHEBI:30616"/>
        <dbReference type="ChEBI" id="CHEBI:83421"/>
        <dbReference type="ChEBI" id="CHEBI:456216"/>
        <dbReference type="EC" id="2.7.11.1"/>
    </reaction>
</comment>
<reference evidence="18" key="1">
    <citation type="submission" date="2021-12" db="EMBL/GenBank/DDBJ databases">
        <title>Prjna785345.</title>
        <authorList>
            <person name="Rujirawat T."/>
            <person name="Krajaejun T."/>
        </authorList>
    </citation>
    <scope>NUCLEOTIDE SEQUENCE</scope>
    <source>
        <strain evidence="18">Pi057C3</strain>
    </source>
</reference>
<feature type="binding site" evidence="14">
    <location>
        <position position="33"/>
    </location>
    <ligand>
        <name>ATP</name>
        <dbReference type="ChEBI" id="CHEBI:30616"/>
    </ligand>
</feature>
<dbReference type="InterPro" id="IPR011009">
    <property type="entry name" value="Kinase-like_dom_sf"/>
</dbReference>
<evidence type="ECO:0000256" key="8">
    <source>
        <dbReference type="ARBA" id="ARBA00022833"/>
    </source>
</evidence>
<dbReference type="PROSITE" id="PS50178">
    <property type="entry name" value="ZF_FYVE"/>
    <property type="match status" value="1"/>
</dbReference>
<comment type="catalytic activity">
    <reaction evidence="10">
        <text>L-threonyl-[protein] + ATP = O-phospho-L-threonyl-[protein] + ADP + H(+)</text>
        <dbReference type="Rhea" id="RHEA:46608"/>
        <dbReference type="Rhea" id="RHEA-COMP:11060"/>
        <dbReference type="Rhea" id="RHEA-COMP:11605"/>
        <dbReference type="ChEBI" id="CHEBI:15378"/>
        <dbReference type="ChEBI" id="CHEBI:30013"/>
        <dbReference type="ChEBI" id="CHEBI:30616"/>
        <dbReference type="ChEBI" id="CHEBI:61977"/>
        <dbReference type="ChEBI" id="CHEBI:456216"/>
        <dbReference type="EC" id="2.7.11.1"/>
    </reaction>
</comment>
<dbReference type="EMBL" id="JAKCXM010000167">
    <property type="protein sequence ID" value="KAJ0399946.1"/>
    <property type="molecule type" value="Genomic_DNA"/>
</dbReference>
<dbReference type="SMART" id="SM00248">
    <property type="entry name" value="ANK"/>
    <property type="match status" value="5"/>
</dbReference>
<dbReference type="PROSITE" id="PS50011">
    <property type="entry name" value="PROTEIN_KINASE_DOM"/>
    <property type="match status" value="1"/>
</dbReference>
<dbReference type="PROSITE" id="PS50297">
    <property type="entry name" value="ANK_REP_REGION"/>
    <property type="match status" value="2"/>
</dbReference>
<dbReference type="SMART" id="SM00064">
    <property type="entry name" value="FYVE"/>
    <property type="match status" value="1"/>
</dbReference>
<dbReference type="InterPro" id="IPR000306">
    <property type="entry name" value="Znf_FYVE"/>
</dbReference>
<feature type="region of interest" description="Disordered" evidence="15">
    <location>
        <begin position="358"/>
        <end position="396"/>
    </location>
</feature>
<evidence type="ECO:0000256" key="4">
    <source>
        <dbReference type="ARBA" id="ARBA00022723"/>
    </source>
</evidence>
<dbReference type="PANTHER" id="PTHR22983:SF6">
    <property type="entry name" value="SERINE_THREONINE-PROTEIN KINASE 36"/>
    <property type="match status" value="1"/>
</dbReference>
<dbReference type="PROSITE" id="PS00108">
    <property type="entry name" value="PROTEIN_KINASE_ST"/>
    <property type="match status" value="1"/>
</dbReference>
<keyword evidence="5 14" id="KW-0547">Nucleotide-binding</keyword>
<accession>A0AAD5M1T9</accession>
<proteinExistence type="predicted"/>
<evidence type="ECO:0000256" key="6">
    <source>
        <dbReference type="ARBA" id="ARBA00022771"/>
    </source>
</evidence>
<gene>
    <name evidence="18" type="ORF">P43SY_009796</name>
</gene>
<dbReference type="Pfam" id="PF00023">
    <property type="entry name" value="Ank"/>
    <property type="match status" value="1"/>
</dbReference>
<dbReference type="Pfam" id="PF00069">
    <property type="entry name" value="Pkinase"/>
    <property type="match status" value="1"/>
</dbReference>
<keyword evidence="2" id="KW-0723">Serine/threonine-protein kinase</keyword>
<evidence type="ECO:0000313" key="18">
    <source>
        <dbReference type="EMBL" id="KAJ0399946.1"/>
    </source>
</evidence>
<keyword evidence="3" id="KW-0808">Transferase</keyword>
<keyword evidence="12" id="KW-0040">ANK repeat</keyword>
<keyword evidence="6 13" id="KW-0863">Zinc-finger</keyword>
<evidence type="ECO:0000256" key="9">
    <source>
        <dbReference type="ARBA" id="ARBA00022840"/>
    </source>
</evidence>
<dbReference type="InterPro" id="IPR000719">
    <property type="entry name" value="Prot_kinase_dom"/>
</dbReference>
<evidence type="ECO:0000256" key="13">
    <source>
        <dbReference type="PROSITE-ProRule" id="PRU00091"/>
    </source>
</evidence>
<feature type="compositionally biased region" description="Low complexity" evidence="15">
    <location>
        <begin position="384"/>
        <end position="393"/>
    </location>
</feature>
<feature type="repeat" description="ANK" evidence="12">
    <location>
        <begin position="623"/>
        <end position="655"/>
    </location>
</feature>
<dbReference type="PANTHER" id="PTHR22983">
    <property type="entry name" value="PROTEIN KINASE RELATED"/>
    <property type="match status" value="1"/>
</dbReference>
<evidence type="ECO:0000256" key="5">
    <source>
        <dbReference type="ARBA" id="ARBA00022741"/>
    </source>
</evidence>
<dbReference type="SMART" id="SM00220">
    <property type="entry name" value="S_TKc"/>
    <property type="match status" value="1"/>
</dbReference>
<evidence type="ECO:0000259" key="16">
    <source>
        <dbReference type="PROSITE" id="PS50011"/>
    </source>
</evidence>
<evidence type="ECO:0000256" key="2">
    <source>
        <dbReference type="ARBA" id="ARBA00022527"/>
    </source>
</evidence>
<dbReference type="InterPro" id="IPR036770">
    <property type="entry name" value="Ankyrin_rpt-contain_sf"/>
</dbReference>
<keyword evidence="7" id="KW-0418">Kinase</keyword>
<feature type="repeat" description="ANK" evidence="12">
    <location>
        <begin position="520"/>
        <end position="541"/>
    </location>
</feature>
<dbReference type="InterPro" id="IPR008271">
    <property type="entry name" value="Ser/Thr_kinase_AS"/>
</dbReference>
<dbReference type="InterPro" id="IPR011011">
    <property type="entry name" value="Znf_FYVE_PHD"/>
</dbReference>
<dbReference type="GO" id="GO:0005737">
    <property type="term" value="C:cytoplasm"/>
    <property type="evidence" value="ECO:0007669"/>
    <property type="project" value="TreeGrafter"/>
</dbReference>
<evidence type="ECO:0000313" key="19">
    <source>
        <dbReference type="Proteomes" id="UP001209570"/>
    </source>
</evidence>
<evidence type="ECO:0000256" key="11">
    <source>
        <dbReference type="ARBA" id="ARBA00048679"/>
    </source>
</evidence>
<dbReference type="Gene3D" id="1.10.510.10">
    <property type="entry name" value="Transferase(Phosphotransferase) domain 1"/>
    <property type="match status" value="1"/>
</dbReference>
<dbReference type="Proteomes" id="UP001209570">
    <property type="component" value="Unassembled WGS sequence"/>
</dbReference>
<evidence type="ECO:0000256" key="3">
    <source>
        <dbReference type="ARBA" id="ARBA00022679"/>
    </source>
</evidence>
<comment type="caution">
    <text evidence="18">The sequence shown here is derived from an EMBL/GenBank/DDBJ whole genome shotgun (WGS) entry which is preliminary data.</text>
</comment>
<evidence type="ECO:0000256" key="1">
    <source>
        <dbReference type="ARBA" id="ARBA00012513"/>
    </source>
</evidence>
<dbReference type="AlphaFoldDB" id="A0AAD5M1T9"/>
<keyword evidence="19" id="KW-1185">Reference proteome</keyword>
<dbReference type="PROSITE" id="PS50088">
    <property type="entry name" value="ANK_REPEAT"/>
    <property type="match status" value="3"/>
</dbReference>
<dbReference type="Pfam" id="PF01363">
    <property type="entry name" value="FYVE"/>
    <property type="match status" value="1"/>
</dbReference>
<protein>
    <recommendedName>
        <fullName evidence="1">non-specific serine/threonine protein kinase</fullName>
        <ecNumber evidence="1">2.7.11.1</ecNumber>
    </recommendedName>
</protein>
<keyword evidence="9 14" id="KW-0067">ATP-binding</keyword>
<dbReference type="GO" id="GO:0004674">
    <property type="term" value="F:protein serine/threonine kinase activity"/>
    <property type="evidence" value="ECO:0007669"/>
    <property type="project" value="UniProtKB-KW"/>
</dbReference>
<feature type="repeat" description="ANK" evidence="12">
    <location>
        <begin position="485"/>
        <end position="518"/>
    </location>
</feature>
<dbReference type="InterPro" id="IPR017441">
    <property type="entry name" value="Protein_kinase_ATP_BS"/>
</dbReference>
<dbReference type="InterPro" id="IPR013083">
    <property type="entry name" value="Znf_RING/FYVE/PHD"/>
</dbReference>
<dbReference type="InterPro" id="IPR017455">
    <property type="entry name" value="Znf_FYVE-rel"/>
</dbReference>
<dbReference type="PROSITE" id="PS00107">
    <property type="entry name" value="PROTEIN_KINASE_ATP"/>
    <property type="match status" value="1"/>
</dbReference>